<feature type="transmembrane region" description="Helical" evidence="1">
    <location>
        <begin position="257"/>
        <end position="278"/>
    </location>
</feature>
<dbReference type="GO" id="GO:0005886">
    <property type="term" value="C:plasma membrane"/>
    <property type="evidence" value="ECO:0007669"/>
    <property type="project" value="TreeGrafter"/>
</dbReference>
<feature type="transmembrane region" description="Helical" evidence="1">
    <location>
        <begin position="98"/>
        <end position="123"/>
    </location>
</feature>
<dbReference type="RefSeq" id="WP_047530256.1">
    <property type="nucleotide sequence ID" value="NZ_CCEH01000007.1"/>
</dbReference>
<gene>
    <name evidence="2" type="ORF">ERS140147_01101</name>
</gene>
<reference evidence="2 3" key="1">
    <citation type="submission" date="2014-05" db="EMBL/GenBank/DDBJ databases">
        <authorList>
            <person name="Aslett A.Martin."/>
            <person name="De Silva Nishadi"/>
        </authorList>
    </citation>
    <scope>NUCLEOTIDE SEQUENCE [LARGE SCALE GENOMIC DNA]</scope>
</reference>
<evidence type="ECO:0000313" key="2">
    <source>
        <dbReference type="EMBL" id="CDR27983.1"/>
    </source>
</evidence>
<feature type="transmembrane region" description="Helical" evidence="1">
    <location>
        <begin position="129"/>
        <end position="148"/>
    </location>
</feature>
<evidence type="ECO:0000256" key="1">
    <source>
        <dbReference type="SAM" id="Phobius"/>
    </source>
</evidence>
<dbReference type="PANTHER" id="PTHR34821:SF2">
    <property type="entry name" value="INNER MEMBRANE PROTEIN YDCZ"/>
    <property type="match status" value="1"/>
</dbReference>
<dbReference type="PANTHER" id="PTHR34821">
    <property type="entry name" value="INNER MEMBRANE PROTEIN YDCZ"/>
    <property type="match status" value="1"/>
</dbReference>
<dbReference type="EMBL" id="CCEH01000007">
    <property type="protein sequence ID" value="CDR27983.1"/>
    <property type="molecule type" value="Genomic_DNA"/>
</dbReference>
<proteinExistence type="predicted"/>
<feature type="transmembrane region" description="Helical" evidence="1">
    <location>
        <begin position="33"/>
        <end position="53"/>
    </location>
</feature>
<organism evidence="2 3">
    <name type="scientific">Staphylococcus schweitzeri</name>
    <dbReference type="NCBI Taxonomy" id="1654388"/>
    <lineage>
        <taxon>Bacteria</taxon>
        <taxon>Bacillati</taxon>
        <taxon>Bacillota</taxon>
        <taxon>Bacilli</taxon>
        <taxon>Bacillales</taxon>
        <taxon>Staphylococcaceae</taxon>
        <taxon>Staphylococcus</taxon>
    </lineage>
</organism>
<dbReference type="InterPro" id="IPR006750">
    <property type="entry name" value="YdcZ"/>
</dbReference>
<feature type="transmembrane region" description="Helical" evidence="1">
    <location>
        <begin position="232"/>
        <end position="251"/>
    </location>
</feature>
<sequence length="309" mass="33830">MLLLYFLGIIVGMLIPIQTSVNSRLSLYTKSPFYTSLISFSVGTLCLVILNIIINPEVYTTHFYCNQTYNYTWIVGGILGVSFLTGNLLLLPRLGATLTVIATVAGQIIMGVLIDTFGLFGASIHEFNIIKAFGVLLLIFGIILMNQFNKNNLLLVNQNLVILWLVLGFIFGFLPPIQTAINSTLAYNTHSPAFASLVSFSIGTITLFILTIIFNRSLKITTKHEQIGNLKLIYFVGGVLGMAFVTANIILMPHLGAALTTMIGMFGQILMGILIDHFGLFGSPKINMTLKKSIGLLSIISGIILLRLF</sequence>
<feature type="transmembrane region" description="Helical" evidence="1">
    <location>
        <begin position="73"/>
        <end position="91"/>
    </location>
</feature>
<keyword evidence="1" id="KW-0472">Membrane</keyword>
<dbReference type="Proteomes" id="UP000044616">
    <property type="component" value="Unassembled WGS sequence"/>
</dbReference>
<accession>A0A077ULS7</accession>
<evidence type="ECO:0000313" key="3">
    <source>
        <dbReference type="Proteomes" id="UP000044616"/>
    </source>
</evidence>
<feature type="transmembrane region" description="Helical" evidence="1">
    <location>
        <begin position="160"/>
        <end position="181"/>
    </location>
</feature>
<name>A0A077ULS7_9STAP</name>
<keyword evidence="1" id="KW-0812">Transmembrane</keyword>
<feature type="transmembrane region" description="Helical" evidence="1">
    <location>
        <begin position="193"/>
        <end position="212"/>
    </location>
</feature>
<protein>
    <submittedName>
        <fullName evidence="2">Integral membrane protein</fullName>
    </submittedName>
</protein>
<feature type="transmembrane region" description="Helical" evidence="1">
    <location>
        <begin position="6"/>
        <end position="21"/>
    </location>
</feature>
<keyword evidence="1" id="KW-1133">Transmembrane helix</keyword>
<dbReference type="AlphaFoldDB" id="A0A077ULS7"/>
<dbReference type="Pfam" id="PF04657">
    <property type="entry name" value="DMT_YdcZ"/>
    <property type="match status" value="2"/>
</dbReference>